<evidence type="ECO:0000256" key="1">
    <source>
        <dbReference type="ARBA" id="ARBA00008344"/>
    </source>
</evidence>
<accession>A0ABM4BDL2</accession>
<gene>
    <name evidence="6" type="primary">LOC100210636</name>
</gene>
<dbReference type="InterPro" id="IPR027417">
    <property type="entry name" value="P-loop_NTPase"/>
</dbReference>
<reference evidence="6" key="2">
    <citation type="submission" date="2025-08" db="UniProtKB">
        <authorList>
            <consortium name="RefSeq"/>
        </authorList>
    </citation>
    <scope>IDENTIFICATION</scope>
</reference>
<evidence type="ECO:0000313" key="5">
    <source>
        <dbReference type="Proteomes" id="UP001652625"/>
    </source>
</evidence>
<dbReference type="EC" id="3.6.5.2" evidence="2"/>
<organism evidence="5 6">
    <name type="scientific">Hydra vulgaris</name>
    <name type="common">Hydra</name>
    <name type="synonym">Hydra attenuata</name>
    <dbReference type="NCBI Taxonomy" id="6087"/>
    <lineage>
        <taxon>Eukaryota</taxon>
        <taxon>Metazoa</taxon>
        <taxon>Cnidaria</taxon>
        <taxon>Hydrozoa</taxon>
        <taxon>Hydroidolina</taxon>
        <taxon>Anthoathecata</taxon>
        <taxon>Aplanulata</taxon>
        <taxon>Hydridae</taxon>
        <taxon>Hydra</taxon>
    </lineage>
</organism>
<dbReference type="InterPro" id="IPR001806">
    <property type="entry name" value="Small_GTPase"/>
</dbReference>
<dbReference type="InterPro" id="IPR005225">
    <property type="entry name" value="Small_GTP-bd"/>
</dbReference>
<name>A0ABM4BDL2_HYDVU</name>
<proteinExistence type="inferred from homology"/>
<comment type="catalytic activity">
    <reaction evidence="4">
        <text>GTP + H2O = GDP + phosphate + H(+)</text>
        <dbReference type="Rhea" id="RHEA:19669"/>
        <dbReference type="ChEBI" id="CHEBI:15377"/>
        <dbReference type="ChEBI" id="CHEBI:15378"/>
        <dbReference type="ChEBI" id="CHEBI:37565"/>
        <dbReference type="ChEBI" id="CHEBI:43474"/>
        <dbReference type="ChEBI" id="CHEBI:58189"/>
        <dbReference type="EC" id="3.6.5.2"/>
    </reaction>
</comment>
<dbReference type="SMART" id="SM00173">
    <property type="entry name" value="RAS"/>
    <property type="match status" value="1"/>
</dbReference>
<reference evidence="5" key="1">
    <citation type="submission" date="2025-05" db="UniProtKB">
        <authorList>
            <consortium name="RefSeq"/>
        </authorList>
    </citation>
    <scope>NUCLEOTIDE SEQUENCE [LARGE SCALE GENOMIC DNA]</scope>
</reference>
<evidence type="ECO:0000256" key="2">
    <source>
        <dbReference type="ARBA" id="ARBA00011984"/>
    </source>
</evidence>
<evidence type="ECO:0000256" key="3">
    <source>
        <dbReference type="ARBA" id="ARBA00022801"/>
    </source>
</evidence>
<dbReference type="PROSITE" id="PS51419">
    <property type="entry name" value="RAB"/>
    <property type="match status" value="1"/>
</dbReference>
<protein>
    <recommendedName>
        <fullName evidence="2">small monomeric GTPase</fullName>
        <ecNumber evidence="2">3.6.5.2</ecNumber>
    </recommendedName>
</protein>
<sequence length="285" mass="32557">MQNNFSVTSGNQRGSMVMSALNGNQRGSVVMSAISPMLMIPTLSKLEKSPSLRRKNEKKVEHPTIESNVDNFKDANFDKSLKENDMRKISNKTRECNIILLGDLEIGKTAFAVRFVTRRYLHEYDLDLERTYEKTLEYADDQILVRLWDTVKSSWESYVDQADGFIVMYSVTSVKSAFNAKNIIKSIRSSSATRNLPIMMAGNKVDLEHARKVSQQEMNNFANANDCIFEEFSVACTTLIDPILLLLLKQIIQTKRDKCLLSSQRDFTGSKSSLSKNKFTRFLYR</sequence>
<dbReference type="Pfam" id="PF00071">
    <property type="entry name" value="Ras"/>
    <property type="match status" value="1"/>
</dbReference>
<dbReference type="Gene3D" id="3.40.50.300">
    <property type="entry name" value="P-loop containing nucleotide triphosphate hydrolases"/>
    <property type="match status" value="1"/>
</dbReference>
<dbReference type="GeneID" id="100210636"/>
<evidence type="ECO:0000256" key="4">
    <source>
        <dbReference type="ARBA" id="ARBA00048098"/>
    </source>
</evidence>
<dbReference type="Proteomes" id="UP001652625">
    <property type="component" value="Chromosome 02"/>
</dbReference>
<keyword evidence="3" id="KW-0378">Hydrolase</keyword>
<evidence type="ECO:0000313" key="6">
    <source>
        <dbReference type="RefSeq" id="XP_065647037.1"/>
    </source>
</evidence>
<dbReference type="SMART" id="SM00175">
    <property type="entry name" value="RAB"/>
    <property type="match status" value="1"/>
</dbReference>
<comment type="similarity">
    <text evidence="1">Belongs to the small GTPase superfamily. Ras family.</text>
</comment>
<keyword evidence="5" id="KW-1185">Reference proteome</keyword>
<dbReference type="PANTHER" id="PTHR45704">
    <property type="entry name" value="RAS-LIKE FAMILY MEMBER 11"/>
    <property type="match status" value="1"/>
</dbReference>
<dbReference type="PRINTS" id="PR00449">
    <property type="entry name" value="RASTRNSFRMNG"/>
</dbReference>
<dbReference type="PROSITE" id="PS51421">
    <property type="entry name" value="RAS"/>
    <property type="match status" value="1"/>
</dbReference>
<dbReference type="NCBIfam" id="TIGR00231">
    <property type="entry name" value="small_GTP"/>
    <property type="match status" value="1"/>
</dbReference>
<dbReference type="SUPFAM" id="SSF52540">
    <property type="entry name" value="P-loop containing nucleoside triphosphate hydrolases"/>
    <property type="match status" value="1"/>
</dbReference>
<dbReference type="InterPro" id="IPR051065">
    <property type="entry name" value="Ras-related_GTPase"/>
</dbReference>
<dbReference type="RefSeq" id="XP_065647037.1">
    <property type="nucleotide sequence ID" value="XM_065790965.1"/>
</dbReference>